<accession>A0AAE6FSU7</accession>
<protein>
    <submittedName>
        <fullName evidence="3">Helix-turn-helix transcriptional regulator</fullName>
    </submittedName>
</protein>
<dbReference type="PANTHER" id="PTHR46797:SF1">
    <property type="entry name" value="METHYLPHOSPHONATE SYNTHASE"/>
    <property type="match status" value="1"/>
</dbReference>
<feature type="domain" description="HTH cro/C1-type" evidence="2">
    <location>
        <begin position="11"/>
        <end position="65"/>
    </location>
</feature>
<dbReference type="AlphaFoldDB" id="A0AAE6FSU7"/>
<dbReference type="GO" id="GO:0005829">
    <property type="term" value="C:cytosol"/>
    <property type="evidence" value="ECO:0007669"/>
    <property type="project" value="TreeGrafter"/>
</dbReference>
<evidence type="ECO:0000313" key="3">
    <source>
        <dbReference type="EMBL" id="QDD13118.1"/>
    </source>
</evidence>
<dbReference type="RefSeq" id="WP_139882731.1">
    <property type="nucleotide sequence ID" value="NZ_CP040986.1"/>
</dbReference>
<evidence type="ECO:0000313" key="4">
    <source>
        <dbReference type="Proteomes" id="UP000312102"/>
    </source>
</evidence>
<dbReference type="InterPro" id="IPR010982">
    <property type="entry name" value="Lambda_DNA-bd_dom_sf"/>
</dbReference>
<proteinExistence type="predicted"/>
<dbReference type="PANTHER" id="PTHR46797">
    <property type="entry name" value="HTH-TYPE TRANSCRIPTIONAL REGULATOR"/>
    <property type="match status" value="1"/>
</dbReference>
<sequence length="83" mass="9555">MTKAKAFGRALKKIRLKKNLTQEDLSLQAEIARVYISELEYGKKIPSIETVFKLSKALNIKCSKLMDLTEKELHPSLLNQFFN</sequence>
<dbReference type="InterPro" id="IPR001387">
    <property type="entry name" value="Cro/C1-type_HTH"/>
</dbReference>
<dbReference type="KEGG" id="mrk:FIT61_01285"/>
<dbReference type="GO" id="GO:0003700">
    <property type="term" value="F:DNA-binding transcription factor activity"/>
    <property type="evidence" value="ECO:0007669"/>
    <property type="project" value="TreeGrafter"/>
</dbReference>
<evidence type="ECO:0000256" key="1">
    <source>
        <dbReference type="ARBA" id="ARBA00023125"/>
    </source>
</evidence>
<dbReference type="SUPFAM" id="SSF47413">
    <property type="entry name" value="lambda repressor-like DNA-binding domains"/>
    <property type="match status" value="1"/>
</dbReference>
<dbReference type="CDD" id="cd00093">
    <property type="entry name" value="HTH_XRE"/>
    <property type="match status" value="1"/>
</dbReference>
<dbReference type="EMBL" id="CP040986">
    <property type="protein sequence ID" value="QDD13118.1"/>
    <property type="molecule type" value="Genomic_DNA"/>
</dbReference>
<evidence type="ECO:0000259" key="2">
    <source>
        <dbReference type="PROSITE" id="PS50943"/>
    </source>
</evidence>
<dbReference type="PROSITE" id="PS50943">
    <property type="entry name" value="HTH_CROC1"/>
    <property type="match status" value="1"/>
</dbReference>
<keyword evidence="1" id="KW-0238">DNA-binding</keyword>
<organism evidence="3 4">
    <name type="scientific">Candidatus Methylopumilus rimovensis</name>
    <dbReference type="NCBI Taxonomy" id="2588535"/>
    <lineage>
        <taxon>Bacteria</taxon>
        <taxon>Pseudomonadati</taxon>
        <taxon>Pseudomonadota</taxon>
        <taxon>Betaproteobacteria</taxon>
        <taxon>Nitrosomonadales</taxon>
        <taxon>Methylophilaceae</taxon>
        <taxon>Candidatus Methylopumilus</taxon>
    </lineage>
</organism>
<keyword evidence="4" id="KW-1185">Reference proteome</keyword>
<dbReference type="InterPro" id="IPR050807">
    <property type="entry name" value="TransReg_Diox_bact_type"/>
</dbReference>
<dbReference type="SMART" id="SM00530">
    <property type="entry name" value="HTH_XRE"/>
    <property type="match status" value="1"/>
</dbReference>
<reference evidence="3 4" key="1">
    <citation type="journal article" date="2019" name="ISME J.">
        <title>Evolution in action: habitat transition from sediment to the pelagial leads to genome streamlining in Methylophilaceae.</title>
        <authorList>
            <person name="Salcher M."/>
            <person name="Schaefle D."/>
            <person name="Kaspar M."/>
            <person name="Neuenschwander S.M."/>
            <person name="Ghai R."/>
        </authorList>
    </citation>
    <scope>NUCLEOTIDE SEQUENCE [LARGE SCALE GENOMIC DNA]</scope>
    <source>
        <strain evidence="3 4">MMS-RI-1</strain>
    </source>
</reference>
<dbReference type="Proteomes" id="UP000312102">
    <property type="component" value="Chromosome"/>
</dbReference>
<dbReference type="Gene3D" id="1.10.260.40">
    <property type="entry name" value="lambda repressor-like DNA-binding domains"/>
    <property type="match status" value="1"/>
</dbReference>
<dbReference type="Pfam" id="PF01381">
    <property type="entry name" value="HTH_3"/>
    <property type="match status" value="1"/>
</dbReference>
<name>A0AAE6FSU7_9PROT</name>
<dbReference type="GO" id="GO:0003677">
    <property type="term" value="F:DNA binding"/>
    <property type="evidence" value="ECO:0007669"/>
    <property type="project" value="UniProtKB-KW"/>
</dbReference>
<gene>
    <name evidence="3" type="ORF">FIT61_01285</name>
</gene>